<comment type="caution">
    <text evidence="1">The sequence shown here is derived from an EMBL/GenBank/DDBJ whole genome shotgun (WGS) entry which is preliminary data.</text>
</comment>
<evidence type="ECO:0000313" key="2">
    <source>
        <dbReference type="Proteomes" id="UP001320706"/>
    </source>
</evidence>
<protein>
    <submittedName>
        <fullName evidence="1">Gypsy retrotransposon integrase-like protein 1</fullName>
    </submittedName>
</protein>
<dbReference type="Proteomes" id="UP001320706">
    <property type="component" value="Unassembled WGS sequence"/>
</dbReference>
<keyword evidence="2" id="KW-1185">Reference proteome</keyword>
<proteinExistence type="predicted"/>
<evidence type="ECO:0000313" key="1">
    <source>
        <dbReference type="EMBL" id="KAK8200998.1"/>
    </source>
</evidence>
<organism evidence="1 2">
    <name type="scientific">Zalaria obscura</name>
    <dbReference type="NCBI Taxonomy" id="2024903"/>
    <lineage>
        <taxon>Eukaryota</taxon>
        <taxon>Fungi</taxon>
        <taxon>Dikarya</taxon>
        <taxon>Ascomycota</taxon>
        <taxon>Pezizomycotina</taxon>
        <taxon>Dothideomycetes</taxon>
        <taxon>Dothideomycetidae</taxon>
        <taxon>Dothideales</taxon>
        <taxon>Zalariaceae</taxon>
        <taxon>Zalaria</taxon>
    </lineage>
</organism>
<dbReference type="EMBL" id="JAMKPW020000038">
    <property type="protein sequence ID" value="KAK8200998.1"/>
    <property type="molecule type" value="Genomic_DNA"/>
</dbReference>
<name>A0ACC3S7Z3_9PEZI</name>
<accession>A0ACC3S7Z3</accession>
<sequence length="235" mass="26164">MKMDHLKSILGGFLPQSDVERLIAGDRRPVDGTIMERLQAVSRILESNDKESSKQMTDLEPAARKGCSPTQLGQLLETMLETSGQHSVDDDGNVDYQGKASGLLVLRRICEQCTQLLEVGRTNEEEIPMPTYVRTSSAVQSQCVPSQEEPSLKLLPTQATAISLINIAFERAFTLINFIHRLSFESACTKIYTRGPFQSSESTRRDRRQYVLLYEVLAVGTICRGDDAAHDLENA</sequence>
<reference evidence="1" key="1">
    <citation type="submission" date="2024-02" db="EMBL/GenBank/DDBJ databases">
        <title>Metagenome Assembled Genome of Zalaria obscura JY119.</title>
        <authorList>
            <person name="Vighnesh L."/>
            <person name="Jagadeeshwari U."/>
            <person name="Venkata Ramana C."/>
            <person name="Sasikala C."/>
        </authorList>
    </citation>
    <scope>NUCLEOTIDE SEQUENCE</scope>
    <source>
        <strain evidence="1">JY119</strain>
    </source>
</reference>
<gene>
    <name evidence="1" type="primary">GIN1_3</name>
    <name evidence="1" type="ORF">M8818_006318</name>
</gene>